<sequence length="151" mass="17047">MLTHRIFIALLITLSSTSAIARLKIPFGEREVLNKVYDLPDTEEFKLKDGTHLDLATFHKEFNIAYILPLYIIEEPKLVGYNKQSDTYYDIPESELDGILASQKVNKADINKLPFYTKYGGKIVAVLIIGLIVWGAVSSKKEEKTVEPTTV</sequence>
<dbReference type="RefSeq" id="WP_076381700.1">
    <property type="nucleotide sequence ID" value="NZ_AP017422.1"/>
</dbReference>
<dbReference type="EMBL" id="FTOR01000010">
    <property type="protein sequence ID" value="SIT31250.1"/>
    <property type="molecule type" value="Genomic_DNA"/>
</dbReference>
<feature type="transmembrane region" description="Helical" evidence="1">
    <location>
        <begin position="119"/>
        <end position="137"/>
    </location>
</feature>
<accession>A0A1N7R7Y7</accession>
<keyword evidence="3" id="KW-1185">Reference proteome</keyword>
<dbReference type="STRING" id="477680.SAMN05421788_110116"/>
<protein>
    <submittedName>
        <fullName evidence="2">Uncharacterized protein</fullName>
    </submittedName>
</protein>
<gene>
    <name evidence="2" type="ORF">SAMN05421788_110116</name>
</gene>
<dbReference type="AlphaFoldDB" id="A0A1N7R7Y7"/>
<proteinExistence type="predicted"/>
<evidence type="ECO:0000256" key="1">
    <source>
        <dbReference type="SAM" id="Phobius"/>
    </source>
</evidence>
<keyword evidence="1" id="KW-1133">Transmembrane helix</keyword>
<name>A0A1N7R7Y7_9BACT</name>
<evidence type="ECO:0000313" key="2">
    <source>
        <dbReference type="EMBL" id="SIT31250.1"/>
    </source>
</evidence>
<keyword evidence="1" id="KW-0472">Membrane</keyword>
<evidence type="ECO:0000313" key="3">
    <source>
        <dbReference type="Proteomes" id="UP000186917"/>
    </source>
</evidence>
<organism evidence="2 3">
    <name type="scientific">Filimonas lacunae</name>
    <dbReference type="NCBI Taxonomy" id="477680"/>
    <lineage>
        <taxon>Bacteria</taxon>
        <taxon>Pseudomonadati</taxon>
        <taxon>Bacteroidota</taxon>
        <taxon>Chitinophagia</taxon>
        <taxon>Chitinophagales</taxon>
        <taxon>Chitinophagaceae</taxon>
        <taxon>Filimonas</taxon>
    </lineage>
</organism>
<keyword evidence="1" id="KW-0812">Transmembrane</keyword>
<reference evidence="3" key="1">
    <citation type="submission" date="2017-01" db="EMBL/GenBank/DDBJ databases">
        <authorList>
            <person name="Varghese N."/>
            <person name="Submissions S."/>
        </authorList>
    </citation>
    <scope>NUCLEOTIDE SEQUENCE [LARGE SCALE GENOMIC DNA]</scope>
    <source>
        <strain evidence="3">DSM 21054</strain>
    </source>
</reference>
<dbReference type="Proteomes" id="UP000186917">
    <property type="component" value="Unassembled WGS sequence"/>
</dbReference>
<dbReference type="OrthoDB" id="667621at2"/>